<dbReference type="GO" id="GO:0016787">
    <property type="term" value="F:hydrolase activity"/>
    <property type="evidence" value="ECO:0007669"/>
    <property type="project" value="UniProtKB-KW"/>
</dbReference>
<dbReference type="Gene3D" id="3.60.110.10">
    <property type="entry name" value="Carbon-nitrogen hydrolase"/>
    <property type="match status" value="1"/>
</dbReference>
<evidence type="ECO:0000259" key="2">
    <source>
        <dbReference type="PROSITE" id="PS50263"/>
    </source>
</evidence>
<dbReference type="InterPro" id="IPR003010">
    <property type="entry name" value="C-N_Hydrolase"/>
</dbReference>
<keyword evidence="3" id="KW-0378">Hydrolase</keyword>
<dbReference type="PROSITE" id="PS01227">
    <property type="entry name" value="UPF0012"/>
    <property type="match status" value="1"/>
</dbReference>
<dbReference type="PANTHER" id="PTHR23088:SF27">
    <property type="entry name" value="DEAMINATED GLUTATHIONE AMIDASE"/>
    <property type="match status" value="1"/>
</dbReference>
<dbReference type="RefSeq" id="WP_092985240.1">
    <property type="nucleotide sequence ID" value="NZ_FNFY01000005.1"/>
</dbReference>
<feature type="domain" description="CN hydrolase" evidence="2">
    <location>
        <begin position="1"/>
        <end position="241"/>
    </location>
</feature>
<name>A0A1G9D9R7_9BACL</name>
<evidence type="ECO:0000256" key="1">
    <source>
        <dbReference type="ARBA" id="ARBA00010613"/>
    </source>
</evidence>
<evidence type="ECO:0000313" key="3">
    <source>
        <dbReference type="EMBL" id="SDK60658.1"/>
    </source>
</evidence>
<dbReference type="CDD" id="cd07583">
    <property type="entry name" value="nitrilase_5"/>
    <property type="match status" value="1"/>
</dbReference>
<protein>
    <submittedName>
        <fullName evidence="3">Predicted amidohydrolase</fullName>
    </submittedName>
</protein>
<dbReference type="STRING" id="576118.SAMN05216216_105106"/>
<evidence type="ECO:0000313" key="4">
    <source>
        <dbReference type="Proteomes" id="UP000199008"/>
    </source>
</evidence>
<dbReference type="AlphaFoldDB" id="A0A1G9D9R7"/>
<dbReference type="InterPro" id="IPR036526">
    <property type="entry name" value="C-N_Hydrolase_sf"/>
</dbReference>
<dbReference type="Pfam" id="PF00795">
    <property type="entry name" value="CN_hydrolase"/>
    <property type="match status" value="1"/>
</dbReference>
<dbReference type="PANTHER" id="PTHR23088">
    <property type="entry name" value="NITRILASE-RELATED"/>
    <property type="match status" value="1"/>
</dbReference>
<dbReference type="InterPro" id="IPR001110">
    <property type="entry name" value="UPF0012_CS"/>
</dbReference>
<comment type="similarity">
    <text evidence="1">Belongs to the carbon-nitrogen hydrolase superfamily. NIT1/NIT2 family.</text>
</comment>
<reference evidence="4" key="1">
    <citation type="submission" date="2016-10" db="EMBL/GenBank/DDBJ databases">
        <authorList>
            <person name="Varghese N."/>
            <person name="Submissions S."/>
        </authorList>
    </citation>
    <scope>NUCLEOTIDE SEQUENCE [LARGE SCALE GENOMIC DNA]</scope>
    <source>
        <strain evidence="4">CGMCC 1.8895</strain>
    </source>
</reference>
<keyword evidence="4" id="KW-1185">Reference proteome</keyword>
<accession>A0A1G9D9R7</accession>
<dbReference type="Proteomes" id="UP000199008">
    <property type="component" value="Unassembled WGS sequence"/>
</dbReference>
<dbReference type="EMBL" id="FNFY01000005">
    <property type="protein sequence ID" value="SDK60658.1"/>
    <property type="molecule type" value="Genomic_DNA"/>
</dbReference>
<dbReference type="SUPFAM" id="SSF56317">
    <property type="entry name" value="Carbon-nitrogen hydrolase"/>
    <property type="match status" value="1"/>
</dbReference>
<gene>
    <name evidence="3" type="ORF">SAMN05216216_105106</name>
</gene>
<proteinExistence type="inferred from homology"/>
<organism evidence="3 4">
    <name type="scientific">Lacicoccus qingdaonensis</name>
    <dbReference type="NCBI Taxonomy" id="576118"/>
    <lineage>
        <taxon>Bacteria</taxon>
        <taxon>Bacillati</taxon>
        <taxon>Bacillota</taxon>
        <taxon>Bacilli</taxon>
        <taxon>Bacillales</taxon>
        <taxon>Salinicoccaceae</taxon>
        <taxon>Lacicoccus</taxon>
    </lineage>
</organism>
<dbReference type="PROSITE" id="PS50263">
    <property type="entry name" value="CN_HYDROLASE"/>
    <property type="match status" value="1"/>
</dbReference>
<sequence length="265" mass="29829">MKAVIFQFEVTEGDYEKNLNKVQSLFQEHALEEDSIVVLPEMWTSGYDLKNIEKLAFHNLGGVKEEMAELAAEYKVNIVAGSVPNIKESSDVLNTAFVVDKKGELVYEYSKIHLVPMLNEPEYLTGGGESADTFELLGNKAGLVICYDLRFPELFRDLALDDAKVVFVVAEWPAERTEHWLTLLKARAIENQCYIVGSNTFGTQPNGTTFAGNSIIINPFGEVLGQGSADQEEVVETNIDLDYIAQVREDIPIFKSRRRDMYKFL</sequence>
<dbReference type="OrthoDB" id="9811121at2"/>